<keyword evidence="1" id="KW-0732">Signal</keyword>
<keyword evidence="3" id="KW-1185">Reference proteome</keyword>
<evidence type="ECO:0000313" key="3">
    <source>
        <dbReference type="Proteomes" id="UP000295680"/>
    </source>
</evidence>
<gene>
    <name evidence="2" type="ORF">EV192_105208</name>
</gene>
<feature type="chain" id="PRO_5039274564" evidence="1">
    <location>
        <begin position="17"/>
        <end position="258"/>
    </location>
</feature>
<dbReference type="Proteomes" id="UP000295680">
    <property type="component" value="Unassembled WGS sequence"/>
</dbReference>
<accession>A0A4R2JEN9</accession>
<dbReference type="EMBL" id="SLWS01000005">
    <property type="protein sequence ID" value="TCO58143.1"/>
    <property type="molecule type" value="Genomic_DNA"/>
</dbReference>
<protein>
    <submittedName>
        <fullName evidence="2">Glutamine cyclotransferase</fullName>
    </submittedName>
</protein>
<feature type="signal peptide" evidence="1">
    <location>
        <begin position="1"/>
        <end position="16"/>
    </location>
</feature>
<keyword evidence="2" id="KW-0808">Transferase</keyword>
<comment type="caution">
    <text evidence="2">The sequence shown here is derived from an EMBL/GenBank/DDBJ whole genome shotgun (WGS) entry which is preliminary data.</text>
</comment>
<dbReference type="Gene3D" id="2.130.10.10">
    <property type="entry name" value="YVTN repeat-like/Quinoprotein amine dehydrogenase"/>
    <property type="match status" value="1"/>
</dbReference>
<dbReference type="InterPro" id="IPR015943">
    <property type="entry name" value="WD40/YVTN_repeat-like_dom_sf"/>
</dbReference>
<evidence type="ECO:0000313" key="2">
    <source>
        <dbReference type="EMBL" id="TCO58143.1"/>
    </source>
</evidence>
<dbReference type="PROSITE" id="PS51257">
    <property type="entry name" value="PROKAR_LIPOPROTEIN"/>
    <property type="match status" value="1"/>
</dbReference>
<dbReference type="InterPro" id="IPR007788">
    <property type="entry name" value="QCT"/>
</dbReference>
<dbReference type="SUPFAM" id="SSF50969">
    <property type="entry name" value="YVTN repeat-like/Quinoprotein amine dehydrogenase"/>
    <property type="match status" value="1"/>
</dbReference>
<dbReference type="InterPro" id="IPR011044">
    <property type="entry name" value="Quino_amine_DH_bsu"/>
</dbReference>
<dbReference type="PANTHER" id="PTHR31270:SF1">
    <property type="entry name" value="GLUTAMINYL-PEPTIDE CYCLOTRANSFERASE"/>
    <property type="match status" value="1"/>
</dbReference>
<sequence length="258" mass="27613">MKVLLAVIVITAVVSAACSSTPRPTPPPANMHAQVLATMPHDTGAFTEGLELVGSDLYEGTGLEGKSDVRVTDPATGAVKKRVALPASMFGEGITVVGDKLWQLTYQDGVAIQRDRNTLAEIRRARYDGEGWGLCHDGERLVMSNGTDQLTFRDPDTFAQVGQVSVRADGEPVAMLNELECTPAGVYANIWQTDTIVRIDPRSGDVTASVDLSGLLSAAERANTDVLNGIAAVPGTDEFLVTGKNWPKIFRVKFVTTR</sequence>
<dbReference type="GO" id="GO:0016603">
    <property type="term" value="F:glutaminyl-peptide cyclotransferase activity"/>
    <property type="evidence" value="ECO:0007669"/>
    <property type="project" value="InterPro"/>
</dbReference>
<dbReference type="AlphaFoldDB" id="A0A4R2JEN9"/>
<dbReference type="RefSeq" id="WP_424923373.1">
    <property type="nucleotide sequence ID" value="NZ_SLWS01000005.1"/>
</dbReference>
<dbReference type="PANTHER" id="PTHR31270">
    <property type="entry name" value="GLUTAMINYL-PEPTIDE CYCLOTRANSFERASE"/>
    <property type="match status" value="1"/>
</dbReference>
<evidence type="ECO:0000256" key="1">
    <source>
        <dbReference type="SAM" id="SignalP"/>
    </source>
</evidence>
<organism evidence="2 3">
    <name type="scientific">Actinocrispum wychmicini</name>
    <dbReference type="NCBI Taxonomy" id="1213861"/>
    <lineage>
        <taxon>Bacteria</taxon>
        <taxon>Bacillati</taxon>
        <taxon>Actinomycetota</taxon>
        <taxon>Actinomycetes</taxon>
        <taxon>Pseudonocardiales</taxon>
        <taxon>Pseudonocardiaceae</taxon>
        <taxon>Actinocrispum</taxon>
    </lineage>
</organism>
<dbReference type="Pfam" id="PF05096">
    <property type="entry name" value="Glu_cyclase_2"/>
    <property type="match status" value="1"/>
</dbReference>
<proteinExistence type="predicted"/>
<name>A0A4R2JEN9_9PSEU</name>
<reference evidence="2 3" key="1">
    <citation type="submission" date="2019-03" db="EMBL/GenBank/DDBJ databases">
        <title>Genomic Encyclopedia of Type Strains, Phase IV (KMG-IV): sequencing the most valuable type-strain genomes for metagenomic binning, comparative biology and taxonomic classification.</title>
        <authorList>
            <person name="Goeker M."/>
        </authorList>
    </citation>
    <scope>NUCLEOTIDE SEQUENCE [LARGE SCALE GENOMIC DNA]</scope>
    <source>
        <strain evidence="2 3">DSM 45934</strain>
    </source>
</reference>